<dbReference type="InterPro" id="IPR020904">
    <property type="entry name" value="Sc_DH/Rdtase_CS"/>
</dbReference>
<dbReference type="Gene3D" id="3.40.50.720">
    <property type="entry name" value="NAD(P)-binding Rossmann-like Domain"/>
    <property type="match status" value="1"/>
</dbReference>
<comment type="caution">
    <text evidence="4">The sequence shown here is derived from an EMBL/GenBank/DDBJ whole genome shotgun (WGS) entry which is preliminary data.</text>
</comment>
<keyword evidence="5" id="KW-1185">Reference proteome</keyword>
<keyword evidence="2" id="KW-0560">Oxidoreductase</keyword>
<dbReference type="PANTHER" id="PTHR44196:SF1">
    <property type="entry name" value="DEHYDROGENASE_REDUCTASE SDR FAMILY MEMBER 7B"/>
    <property type="match status" value="1"/>
</dbReference>
<dbReference type="PRINTS" id="PR00081">
    <property type="entry name" value="GDHRDH"/>
</dbReference>
<dbReference type="RefSeq" id="WP_332865308.1">
    <property type="nucleotide sequence ID" value="NZ_JBAFSM010000020.1"/>
</dbReference>
<dbReference type="Pfam" id="PF00106">
    <property type="entry name" value="adh_short"/>
    <property type="match status" value="1"/>
</dbReference>
<evidence type="ECO:0000256" key="2">
    <source>
        <dbReference type="ARBA" id="ARBA00023002"/>
    </source>
</evidence>
<protein>
    <submittedName>
        <fullName evidence="4">SDR family oxidoreductase</fullName>
    </submittedName>
</protein>
<evidence type="ECO:0000313" key="5">
    <source>
        <dbReference type="Proteomes" id="UP001328733"/>
    </source>
</evidence>
<dbReference type="InterPro" id="IPR036291">
    <property type="entry name" value="NAD(P)-bd_dom_sf"/>
</dbReference>
<name>A0AAW9QWC6_9CHRO</name>
<accession>A0AAW9QWC6</accession>
<evidence type="ECO:0000313" key="4">
    <source>
        <dbReference type="EMBL" id="MEG3437828.1"/>
    </source>
</evidence>
<gene>
    <name evidence="4" type="ORF">V0288_11935</name>
</gene>
<comment type="similarity">
    <text evidence="1 3">Belongs to the short-chain dehydrogenases/reductases (SDR) family.</text>
</comment>
<organism evidence="4 5">
    <name type="scientific">Pannus brasiliensis CCIBt3594</name>
    <dbReference type="NCBI Taxonomy" id="1427578"/>
    <lineage>
        <taxon>Bacteria</taxon>
        <taxon>Bacillati</taxon>
        <taxon>Cyanobacteriota</taxon>
        <taxon>Cyanophyceae</taxon>
        <taxon>Oscillatoriophycideae</taxon>
        <taxon>Chroococcales</taxon>
        <taxon>Microcystaceae</taxon>
        <taxon>Pannus</taxon>
    </lineage>
</organism>
<dbReference type="SUPFAM" id="SSF51735">
    <property type="entry name" value="NAD(P)-binding Rossmann-fold domains"/>
    <property type="match status" value="1"/>
</dbReference>
<dbReference type="PRINTS" id="PR00080">
    <property type="entry name" value="SDRFAMILY"/>
</dbReference>
<dbReference type="NCBIfam" id="NF005672">
    <property type="entry name" value="PRK07454.1"/>
    <property type="match status" value="1"/>
</dbReference>
<evidence type="ECO:0000256" key="1">
    <source>
        <dbReference type="ARBA" id="ARBA00006484"/>
    </source>
</evidence>
<reference evidence="4 5" key="1">
    <citation type="submission" date="2024-01" db="EMBL/GenBank/DDBJ databases">
        <title>Genomic insights into the taxonomy and metabolism of the cyanobacterium Pannus brasiliensis CCIBt3594.</title>
        <authorList>
            <person name="Machado M."/>
            <person name="Botero N.B."/>
            <person name="Andreote A.P.D."/>
            <person name="Feitosa A.M.T."/>
            <person name="Popin R."/>
            <person name="Sivonen K."/>
            <person name="Fiore M.F."/>
        </authorList>
    </citation>
    <scope>NUCLEOTIDE SEQUENCE [LARGE SCALE GENOMIC DNA]</scope>
    <source>
        <strain evidence="4 5">CCIBt3594</strain>
    </source>
</reference>
<dbReference type="GO" id="GO:0016020">
    <property type="term" value="C:membrane"/>
    <property type="evidence" value="ECO:0007669"/>
    <property type="project" value="TreeGrafter"/>
</dbReference>
<sequence>MSSVLSQQRAMITGAGSGIGKATALAFAGAGIDLALIGRNLEKLEATAMAARDLGVTATAYGMDLAEIDRVEERIARVADEFGPIDILVNNAGMGYTNPLADTPLGDWRKVIDLNLTSPYLCARGVLPSMRARGRGMIINVSSIAAETPFPGWGAYSVSKAGLVAFSRTLAVEERANGIRVTIITPGAVNTPIWDTDSVEADFDRSAMLTPDIIAGAILQAVSLPAGAVVETMTITPSAGAL</sequence>
<dbReference type="AlphaFoldDB" id="A0AAW9QWC6"/>
<dbReference type="PANTHER" id="PTHR44196">
    <property type="entry name" value="DEHYDROGENASE/REDUCTASE SDR FAMILY MEMBER 7B"/>
    <property type="match status" value="1"/>
</dbReference>
<dbReference type="CDD" id="cd05233">
    <property type="entry name" value="SDR_c"/>
    <property type="match status" value="1"/>
</dbReference>
<evidence type="ECO:0000256" key="3">
    <source>
        <dbReference type="RuleBase" id="RU000363"/>
    </source>
</evidence>
<dbReference type="FunFam" id="3.40.50.720:FF:000084">
    <property type="entry name" value="Short-chain dehydrogenase reductase"/>
    <property type="match status" value="1"/>
</dbReference>
<proteinExistence type="inferred from homology"/>
<dbReference type="GO" id="GO:0016491">
    <property type="term" value="F:oxidoreductase activity"/>
    <property type="evidence" value="ECO:0007669"/>
    <property type="project" value="UniProtKB-KW"/>
</dbReference>
<dbReference type="InterPro" id="IPR002347">
    <property type="entry name" value="SDR_fam"/>
</dbReference>
<dbReference type="PROSITE" id="PS00061">
    <property type="entry name" value="ADH_SHORT"/>
    <property type="match status" value="1"/>
</dbReference>
<dbReference type="Proteomes" id="UP001328733">
    <property type="component" value="Unassembled WGS sequence"/>
</dbReference>
<dbReference type="EMBL" id="JBAFSM010000020">
    <property type="protein sequence ID" value="MEG3437828.1"/>
    <property type="molecule type" value="Genomic_DNA"/>
</dbReference>
<dbReference type="PIRSF" id="PIRSF000126">
    <property type="entry name" value="11-beta-HSD1"/>
    <property type="match status" value="1"/>
</dbReference>